<reference evidence="2 3" key="1">
    <citation type="submission" date="2024-09" db="EMBL/GenBank/DDBJ databases">
        <authorList>
            <person name="Sun Q."/>
            <person name="Mori K."/>
        </authorList>
    </citation>
    <scope>NUCLEOTIDE SEQUENCE [LARGE SCALE GENOMIC DNA]</scope>
    <source>
        <strain evidence="2 3">CECT 8460</strain>
    </source>
</reference>
<evidence type="ECO:0000313" key="3">
    <source>
        <dbReference type="Proteomes" id="UP001589576"/>
    </source>
</evidence>
<comment type="caution">
    <text evidence="2">The sequence shown here is derived from an EMBL/GenBank/DDBJ whole genome shotgun (WGS) entry which is preliminary data.</text>
</comment>
<accession>A0ABV5GFW3</accession>
<evidence type="ECO:0008006" key="4">
    <source>
        <dbReference type="Google" id="ProtNLM"/>
    </source>
</evidence>
<keyword evidence="1" id="KW-0472">Membrane</keyword>
<dbReference type="EMBL" id="JBHMFB010000019">
    <property type="protein sequence ID" value="MFB9090027.1"/>
    <property type="molecule type" value="Genomic_DNA"/>
</dbReference>
<feature type="transmembrane region" description="Helical" evidence="1">
    <location>
        <begin position="75"/>
        <end position="93"/>
    </location>
</feature>
<keyword evidence="1" id="KW-0812">Transmembrane</keyword>
<name>A0ABV5GFW3_9FLAO</name>
<dbReference type="RefSeq" id="WP_290284415.1">
    <property type="nucleotide sequence ID" value="NZ_JAUFQN010000019.1"/>
</dbReference>
<dbReference type="Proteomes" id="UP001589576">
    <property type="component" value="Unassembled WGS sequence"/>
</dbReference>
<organism evidence="2 3">
    <name type="scientific">Flavobacterium paronense</name>
    <dbReference type="NCBI Taxonomy" id="1392775"/>
    <lineage>
        <taxon>Bacteria</taxon>
        <taxon>Pseudomonadati</taxon>
        <taxon>Bacteroidota</taxon>
        <taxon>Flavobacteriia</taxon>
        <taxon>Flavobacteriales</taxon>
        <taxon>Flavobacteriaceae</taxon>
        <taxon>Flavobacterium</taxon>
    </lineage>
</organism>
<keyword evidence="1" id="KW-1133">Transmembrane helix</keyword>
<protein>
    <recommendedName>
        <fullName evidence="4">DUF3899 domain-containing protein</fullName>
    </recommendedName>
</protein>
<proteinExistence type="predicted"/>
<sequence length="97" mass="11707">MSSITESRELECLIFCVLFALGYYYFGKWLHKDKLKSEEEFKKFVAENDSPTKLDYNMKKFYADRAAQRYRQSLIMKWFFIIGVIVFLFLLIFSNRS</sequence>
<gene>
    <name evidence="2" type="ORF">ACFFUU_10470</name>
</gene>
<evidence type="ECO:0000313" key="2">
    <source>
        <dbReference type="EMBL" id="MFB9090027.1"/>
    </source>
</evidence>
<evidence type="ECO:0000256" key="1">
    <source>
        <dbReference type="SAM" id="Phobius"/>
    </source>
</evidence>
<feature type="transmembrane region" description="Helical" evidence="1">
    <location>
        <begin position="12"/>
        <end position="30"/>
    </location>
</feature>
<keyword evidence="3" id="KW-1185">Reference proteome</keyword>